<accession>A0A3B5M0A0</accession>
<dbReference type="InterPro" id="IPR035676">
    <property type="entry name" value="SHC_SH2"/>
</dbReference>
<dbReference type="Proteomes" id="UP000261380">
    <property type="component" value="Unplaced"/>
</dbReference>
<reference evidence="6" key="1">
    <citation type="submission" date="2025-08" db="UniProtKB">
        <authorList>
            <consortium name="Ensembl"/>
        </authorList>
    </citation>
    <scope>IDENTIFICATION</scope>
</reference>
<dbReference type="InterPro" id="IPR051235">
    <property type="entry name" value="CEP152/SHC-Transforming"/>
</dbReference>
<dbReference type="PROSITE" id="PS50001">
    <property type="entry name" value="SH2"/>
    <property type="match status" value="1"/>
</dbReference>
<dbReference type="FunFam" id="3.30.505.10:FF:000005">
    <property type="entry name" value="SHC-transforming protein 1 isoform 3"/>
    <property type="match status" value="1"/>
</dbReference>
<dbReference type="Pfam" id="PF00640">
    <property type="entry name" value="PID"/>
    <property type="match status" value="1"/>
</dbReference>
<dbReference type="GO" id="GO:0005886">
    <property type="term" value="C:plasma membrane"/>
    <property type="evidence" value="ECO:0007669"/>
    <property type="project" value="TreeGrafter"/>
</dbReference>
<evidence type="ECO:0000313" key="7">
    <source>
        <dbReference type="Proteomes" id="UP000261380"/>
    </source>
</evidence>
<dbReference type="InterPro" id="IPR000980">
    <property type="entry name" value="SH2"/>
</dbReference>
<dbReference type="InterPro" id="IPR006020">
    <property type="entry name" value="PTB/PI_dom"/>
</dbReference>
<protein>
    <submittedName>
        <fullName evidence="6">SHC (Src homology 2 domain containing) transforming protein 2</fullName>
    </submittedName>
</protein>
<evidence type="ECO:0000256" key="2">
    <source>
        <dbReference type="PROSITE-ProRule" id="PRU00191"/>
    </source>
</evidence>
<dbReference type="PANTHER" id="PTHR10337">
    <property type="entry name" value="SHC TRANSFORMING PROTEIN"/>
    <property type="match status" value="1"/>
</dbReference>
<keyword evidence="7" id="KW-1185">Reference proteome</keyword>
<dbReference type="Ensembl" id="ENSXCOT00000013584.1">
    <property type="protein sequence ID" value="ENSXCOP00000013419.1"/>
    <property type="gene ID" value="ENSXCOG00000010170.1"/>
</dbReference>
<dbReference type="InterPro" id="IPR011993">
    <property type="entry name" value="PH-like_dom_sf"/>
</dbReference>
<dbReference type="SMART" id="SM00252">
    <property type="entry name" value="SH2"/>
    <property type="match status" value="1"/>
</dbReference>
<dbReference type="SUPFAM" id="SSF50729">
    <property type="entry name" value="PH domain-like"/>
    <property type="match status" value="1"/>
</dbReference>
<evidence type="ECO:0000259" key="4">
    <source>
        <dbReference type="PROSITE" id="PS01179"/>
    </source>
</evidence>
<feature type="domain" description="SH2" evidence="5">
    <location>
        <begin position="184"/>
        <end position="275"/>
    </location>
</feature>
<evidence type="ECO:0000256" key="1">
    <source>
        <dbReference type="ARBA" id="ARBA00022999"/>
    </source>
</evidence>
<evidence type="ECO:0000259" key="5">
    <source>
        <dbReference type="PROSITE" id="PS50001"/>
    </source>
</evidence>
<dbReference type="PROSITE" id="PS01179">
    <property type="entry name" value="PID"/>
    <property type="match status" value="1"/>
</dbReference>
<dbReference type="PRINTS" id="PR00401">
    <property type="entry name" value="SH2DOMAIN"/>
</dbReference>
<organism evidence="6 7">
    <name type="scientific">Xiphophorus couchianus</name>
    <name type="common">Monterrey platyfish</name>
    <dbReference type="NCBI Taxonomy" id="32473"/>
    <lineage>
        <taxon>Eukaryota</taxon>
        <taxon>Metazoa</taxon>
        <taxon>Chordata</taxon>
        <taxon>Craniata</taxon>
        <taxon>Vertebrata</taxon>
        <taxon>Euteleostomi</taxon>
        <taxon>Actinopterygii</taxon>
        <taxon>Neopterygii</taxon>
        <taxon>Teleostei</taxon>
        <taxon>Neoteleostei</taxon>
        <taxon>Acanthomorphata</taxon>
        <taxon>Ovalentaria</taxon>
        <taxon>Atherinomorphae</taxon>
        <taxon>Cyprinodontiformes</taxon>
        <taxon>Poeciliidae</taxon>
        <taxon>Poeciliinae</taxon>
        <taxon>Xiphophorus</taxon>
    </lineage>
</organism>
<reference evidence="6" key="2">
    <citation type="submission" date="2025-09" db="UniProtKB">
        <authorList>
            <consortium name="Ensembl"/>
        </authorList>
    </citation>
    <scope>IDENTIFICATION</scope>
</reference>
<sequence length="279" mass="30979">VAKDPVNQRACHILECSDGLAQSVISTIGQAFELQFKQYLHSPPKTMSSELVWGEDEDASEHDYYNSIPGKEPPVGGVVDSRLRPTGALLGHIHTQPQSKTATQVSIMNVETVSCQVRLWILNMHFRDLIHSACGGAVGSSVLVGSGSQVGGGGVRNVEDQWPSPPRRRAPVAPNEEQLRRETWYHSRMSRRDAEKLLVRDGDFLVRESTTNPGQYVLTGMHCGLPKHLLLVDPEGVVRTKDMLFESISHLITYHLKNELPIVAAESELHLKQAVRRKQ</sequence>
<dbReference type="PANTHER" id="PTHR10337:SF5">
    <property type="entry name" value="SHC-TRANSFORMING PROTEIN 2"/>
    <property type="match status" value="1"/>
</dbReference>
<feature type="region of interest" description="Disordered" evidence="3">
    <location>
        <begin position="156"/>
        <end position="175"/>
    </location>
</feature>
<dbReference type="GO" id="GO:0030971">
    <property type="term" value="F:receptor tyrosine kinase binding"/>
    <property type="evidence" value="ECO:0007669"/>
    <property type="project" value="TreeGrafter"/>
</dbReference>
<dbReference type="Gene3D" id="3.30.505.10">
    <property type="entry name" value="SH2 domain"/>
    <property type="match status" value="1"/>
</dbReference>
<feature type="domain" description="PID" evidence="4">
    <location>
        <begin position="1"/>
        <end position="50"/>
    </location>
</feature>
<evidence type="ECO:0000256" key="3">
    <source>
        <dbReference type="SAM" id="MobiDB-lite"/>
    </source>
</evidence>
<keyword evidence="1 2" id="KW-0727">SH2 domain</keyword>
<evidence type="ECO:0000313" key="6">
    <source>
        <dbReference type="Ensembl" id="ENSXCOP00000013419.1"/>
    </source>
</evidence>
<dbReference type="AlphaFoldDB" id="A0A3B5M0A0"/>
<dbReference type="GeneTree" id="ENSGT00950000182870"/>
<dbReference type="SUPFAM" id="SSF55550">
    <property type="entry name" value="SH2 domain"/>
    <property type="match status" value="1"/>
</dbReference>
<name>A0A3B5M0A0_9TELE</name>
<dbReference type="GO" id="GO:0007169">
    <property type="term" value="P:cell surface receptor protein tyrosine kinase signaling pathway"/>
    <property type="evidence" value="ECO:0007669"/>
    <property type="project" value="TreeGrafter"/>
</dbReference>
<dbReference type="Pfam" id="PF00017">
    <property type="entry name" value="SH2"/>
    <property type="match status" value="1"/>
</dbReference>
<dbReference type="CDD" id="cd09925">
    <property type="entry name" value="SH2_SHC"/>
    <property type="match status" value="1"/>
</dbReference>
<dbReference type="Gene3D" id="2.30.29.30">
    <property type="entry name" value="Pleckstrin-homology domain (PH domain)/Phosphotyrosine-binding domain (PTB)"/>
    <property type="match status" value="1"/>
</dbReference>
<dbReference type="InterPro" id="IPR036860">
    <property type="entry name" value="SH2_dom_sf"/>
</dbReference>
<proteinExistence type="predicted"/>